<evidence type="ECO:0000256" key="4">
    <source>
        <dbReference type="ARBA" id="ARBA00022448"/>
    </source>
</evidence>
<keyword evidence="5" id="KW-1003">Cell membrane</keyword>
<feature type="transmembrane region" description="Helical" evidence="10">
    <location>
        <begin position="425"/>
        <end position="442"/>
    </location>
</feature>
<keyword evidence="9" id="KW-0046">Antibiotic resistance</keyword>
<dbReference type="RefSeq" id="WP_193501637.1">
    <property type="nucleotide sequence ID" value="NZ_JADCKC010000002.1"/>
</dbReference>
<dbReference type="InterPro" id="IPR045070">
    <property type="entry name" value="MATE_MepA-like"/>
</dbReference>
<dbReference type="NCBIfam" id="TIGR00797">
    <property type="entry name" value="matE"/>
    <property type="match status" value="1"/>
</dbReference>
<feature type="transmembrane region" description="Helical" evidence="10">
    <location>
        <begin position="197"/>
        <end position="218"/>
    </location>
</feature>
<feature type="transmembrane region" description="Helical" evidence="10">
    <location>
        <begin position="274"/>
        <end position="296"/>
    </location>
</feature>
<feature type="transmembrane region" description="Helical" evidence="10">
    <location>
        <begin position="238"/>
        <end position="262"/>
    </location>
</feature>
<evidence type="ECO:0000256" key="1">
    <source>
        <dbReference type="ARBA" id="ARBA00004651"/>
    </source>
</evidence>
<keyword evidence="4" id="KW-0813">Transport</keyword>
<evidence type="ECO:0000313" key="11">
    <source>
        <dbReference type="EMBL" id="MBE5037932.1"/>
    </source>
</evidence>
<comment type="caution">
    <text evidence="11">The sequence shown here is derived from an EMBL/GenBank/DDBJ whole genome shotgun (WGS) entry which is preliminary data.</text>
</comment>
<dbReference type="PANTHER" id="PTHR43823:SF3">
    <property type="entry name" value="MULTIDRUG EXPORT PROTEIN MEPA"/>
    <property type="match status" value="1"/>
</dbReference>
<feature type="transmembrane region" description="Helical" evidence="10">
    <location>
        <begin position="138"/>
        <end position="159"/>
    </location>
</feature>
<evidence type="ECO:0000256" key="2">
    <source>
        <dbReference type="ARBA" id="ARBA00008417"/>
    </source>
</evidence>
<keyword evidence="8 10" id="KW-0472">Membrane</keyword>
<proteinExistence type="inferred from homology"/>
<dbReference type="PIRSF" id="PIRSF006603">
    <property type="entry name" value="DinF"/>
    <property type="match status" value="1"/>
</dbReference>
<feature type="transmembrane region" description="Helical" evidence="10">
    <location>
        <begin position="171"/>
        <end position="191"/>
    </location>
</feature>
<evidence type="ECO:0000256" key="8">
    <source>
        <dbReference type="ARBA" id="ARBA00023136"/>
    </source>
</evidence>
<evidence type="ECO:0000256" key="9">
    <source>
        <dbReference type="ARBA" id="ARBA00023251"/>
    </source>
</evidence>
<dbReference type="InterPro" id="IPR051327">
    <property type="entry name" value="MATE_MepA_subfamily"/>
</dbReference>
<dbReference type="CDD" id="cd13143">
    <property type="entry name" value="MATE_MepA_like"/>
    <property type="match status" value="1"/>
</dbReference>
<evidence type="ECO:0000256" key="6">
    <source>
        <dbReference type="ARBA" id="ARBA00022692"/>
    </source>
</evidence>
<feature type="transmembrane region" description="Helical" evidence="10">
    <location>
        <begin position="16"/>
        <end position="37"/>
    </location>
</feature>
<dbReference type="InterPro" id="IPR002528">
    <property type="entry name" value="MATE_fam"/>
</dbReference>
<evidence type="ECO:0000313" key="12">
    <source>
        <dbReference type="Proteomes" id="UP000768567"/>
    </source>
</evidence>
<name>A0ABR9R4U1_9FIRM</name>
<dbReference type="PANTHER" id="PTHR43823">
    <property type="entry name" value="SPORULATION PROTEIN YKVU"/>
    <property type="match status" value="1"/>
</dbReference>
<evidence type="ECO:0000256" key="7">
    <source>
        <dbReference type="ARBA" id="ARBA00022989"/>
    </source>
</evidence>
<sequence>MKSSRQDLGKGSVPKLVLGLAVPAMIAQFVNVLYSLIDRVYIGNIPGVGDLALAGVGVCGPIVTLLSSFGTLVGLGGSILMAIRMGEGNNATARKVLANCFLMLVGLSALLTAGFLICREPLLRCFGASDATFPYADTYLTIYTAGTFFALMAVGLNYFITCQGYSTVGMAAVLIGAVANIILDPVFIFALNMGVAGAAAATVLSQFLSCAFTAWFLFCKPPIRIGLCRPDFPLMFRVAGMGFPPFLILATDSIILIAMNAVLQYYGGPEQGDALIACATIVQSCMALITGPMLGISSGTQAILSYNYGACRSDRVRQAARCVLRMCLGFTVIMFVVFQLLAGQIVRIFTSDASLLELSAWGLRVFTLGIIPLAVQYARVDGLTALARTRTSLALSLFRKAGFVLLTLALPAFFGARAAFYAEPLADVISACVSGTVFVLVFEPQLARREFHAAEQLFRED</sequence>
<dbReference type="EMBL" id="JADCKC010000002">
    <property type="protein sequence ID" value="MBE5037932.1"/>
    <property type="molecule type" value="Genomic_DNA"/>
</dbReference>
<feature type="transmembrane region" description="Helical" evidence="10">
    <location>
        <begin position="322"/>
        <end position="341"/>
    </location>
</feature>
<keyword evidence="7 10" id="KW-1133">Transmembrane helix</keyword>
<dbReference type="Pfam" id="PF01554">
    <property type="entry name" value="MatE"/>
    <property type="match status" value="2"/>
</dbReference>
<feature type="transmembrane region" description="Helical" evidence="10">
    <location>
        <begin position="52"/>
        <end position="75"/>
    </location>
</feature>
<protein>
    <recommendedName>
        <fullName evidence="3">Multidrug export protein MepA</fullName>
    </recommendedName>
</protein>
<keyword evidence="6 10" id="KW-0812">Transmembrane</keyword>
<accession>A0ABR9R4U1</accession>
<evidence type="ECO:0000256" key="10">
    <source>
        <dbReference type="SAM" id="Phobius"/>
    </source>
</evidence>
<evidence type="ECO:0000256" key="5">
    <source>
        <dbReference type="ARBA" id="ARBA00022475"/>
    </source>
</evidence>
<dbReference type="Proteomes" id="UP000768567">
    <property type="component" value="Unassembled WGS sequence"/>
</dbReference>
<keyword evidence="12" id="KW-1185">Reference proteome</keyword>
<organism evidence="11 12">
    <name type="scientific">Gemmiger gallinarum</name>
    <dbReference type="NCBI Taxonomy" id="2779354"/>
    <lineage>
        <taxon>Bacteria</taxon>
        <taxon>Bacillati</taxon>
        <taxon>Bacillota</taxon>
        <taxon>Clostridia</taxon>
        <taxon>Eubacteriales</taxon>
        <taxon>Gemmiger</taxon>
    </lineage>
</organism>
<evidence type="ECO:0000256" key="3">
    <source>
        <dbReference type="ARBA" id="ARBA00022106"/>
    </source>
</evidence>
<feature type="transmembrane region" description="Helical" evidence="10">
    <location>
        <begin position="401"/>
        <end position="419"/>
    </location>
</feature>
<comment type="subcellular location">
    <subcellularLocation>
        <location evidence="1">Cell membrane</location>
        <topology evidence="1">Multi-pass membrane protein</topology>
    </subcellularLocation>
</comment>
<feature type="transmembrane region" description="Helical" evidence="10">
    <location>
        <begin position="96"/>
        <end position="118"/>
    </location>
</feature>
<gene>
    <name evidence="11" type="ORF">INF35_09065</name>
</gene>
<comment type="similarity">
    <text evidence="2">Belongs to the multi antimicrobial extrusion (MATE) (TC 2.A.66.1) family. MepA subfamily.</text>
</comment>
<feature type="transmembrane region" description="Helical" evidence="10">
    <location>
        <begin position="361"/>
        <end position="380"/>
    </location>
</feature>
<dbReference type="InterPro" id="IPR048279">
    <property type="entry name" value="MdtK-like"/>
</dbReference>
<reference evidence="11 12" key="1">
    <citation type="submission" date="2020-10" db="EMBL/GenBank/DDBJ databases">
        <title>ChiBAC.</title>
        <authorList>
            <person name="Zenner C."/>
            <person name="Hitch T.C.A."/>
            <person name="Clavel T."/>
        </authorList>
    </citation>
    <scope>NUCLEOTIDE SEQUENCE [LARGE SCALE GENOMIC DNA]</scope>
    <source>
        <strain evidence="11 12">DSM 109015</strain>
    </source>
</reference>